<evidence type="ECO:0008006" key="5">
    <source>
        <dbReference type="Google" id="ProtNLM"/>
    </source>
</evidence>
<protein>
    <recommendedName>
        <fullName evidence="5">Nuclease of restriction endonuclease-like (RecB) superfamily, DUF1016 family</fullName>
    </recommendedName>
</protein>
<dbReference type="Pfam" id="PF06250">
    <property type="entry name" value="YhcG_C"/>
    <property type="match status" value="1"/>
</dbReference>
<feature type="domain" description="YhcG PDDEXK nuclease" evidence="1">
    <location>
        <begin position="199"/>
        <end position="351"/>
    </location>
</feature>
<reference evidence="4" key="1">
    <citation type="journal article" date="2019" name="Int. J. Syst. Evol. Microbiol.">
        <title>The Global Catalogue of Microorganisms (GCM) 10K type strain sequencing project: providing services to taxonomists for standard genome sequencing and annotation.</title>
        <authorList>
            <consortium name="The Broad Institute Genomics Platform"/>
            <consortium name="The Broad Institute Genome Sequencing Center for Infectious Disease"/>
            <person name="Wu L."/>
            <person name="Ma J."/>
        </authorList>
    </citation>
    <scope>NUCLEOTIDE SEQUENCE [LARGE SCALE GENOMIC DNA]</scope>
    <source>
        <strain evidence="4">CGMCC 1.12931</strain>
    </source>
</reference>
<dbReference type="PANTHER" id="PTHR30547:SF5">
    <property type="entry name" value="NUCLEASE YHCG-RELATED"/>
    <property type="match status" value="1"/>
</dbReference>
<dbReference type="InterPro" id="IPR009362">
    <property type="entry name" value="YhcG_C"/>
</dbReference>
<evidence type="ECO:0000313" key="4">
    <source>
        <dbReference type="Proteomes" id="UP000599179"/>
    </source>
</evidence>
<comment type="caution">
    <text evidence="3">The sequence shown here is derived from an EMBL/GenBank/DDBJ whole genome shotgun (WGS) entry which is preliminary data.</text>
</comment>
<evidence type="ECO:0000259" key="1">
    <source>
        <dbReference type="Pfam" id="PF06250"/>
    </source>
</evidence>
<name>A0ABQ1SER6_9FLAO</name>
<accession>A0ABQ1SER6</accession>
<proteinExistence type="predicted"/>
<dbReference type="RefSeq" id="WP_188457144.1">
    <property type="nucleotide sequence ID" value="NZ_BMGM01000001.1"/>
</dbReference>
<dbReference type="InterPro" id="IPR041527">
    <property type="entry name" value="YhcG_N"/>
</dbReference>
<evidence type="ECO:0000259" key="2">
    <source>
        <dbReference type="Pfam" id="PF17761"/>
    </source>
</evidence>
<dbReference type="PANTHER" id="PTHR30547">
    <property type="entry name" value="UNCHARACTERIZED PROTEIN YHCG-RELATED"/>
    <property type="match status" value="1"/>
</dbReference>
<dbReference type="Proteomes" id="UP000599179">
    <property type="component" value="Unassembled WGS sequence"/>
</dbReference>
<feature type="domain" description="YhcG N-terminal" evidence="2">
    <location>
        <begin position="16"/>
        <end position="174"/>
    </location>
</feature>
<sequence>MTNKQKTSNTKFFSQIVDLLQSARSKVVRAVNQTMVITYFEIGKMLVEEEQEGKERADYGKQILKELSDVLTKKFGKGYSTTNLKQMRQFYLVYSIGQTLSDDFKSNPQKSSVLSENDISKTLSRNFSLSWSHYLKLMRIGDENERKFYEIEAFKNNWSVRELQRQFDSALYARLVLSRDKEKVKELSTKGLVIETPEDAIKDPYVLEFIGLPEHSEYSENDLEQELINKLEHFLLELGNGFTFVARQKRISFDDKHFRIDLVFYNRILKCFVLIDLKIGEIKHQDLGQMQMYVNYYDREVRLEDENKTIGIVLCKDKSESVVEYTLPENNEQVFASKYQTVLPSREELKKLINERKSHR</sequence>
<keyword evidence="4" id="KW-1185">Reference proteome</keyword>
<dbReference type="Gene3D" id="3.40.1350.10">
    <property type="match status" value="1"/>
</dbReference>
<gene>
    <name evidence="3" type="ORF">GCM10010832_01280</name>
</gene>
<dbReference type="Pfam" id="PF17761">
    <property type="entry name" value="DUF1016_N"/>
    <property type="match status" value="1"/>
</dbReference>
<organism evidence="3 4">
    <name type="scientific">Psychroflexus planctonicus</name>
    <dbReference type="NCBI Taxonomy" id="1526575"/>
    <lineage>
        <taxon>Bacteria</taxon>
        <taxon>Pseudomonadati</taxon>
        <taxon>Bacteroidota</taxon>
        <taxon>Flavobacteriia</taxon>
        <taxon>Flavobacteriales</taxon>
        <taxon>Flavobacteriaceae</taxon>
        <taxon>Psychroflexus</taxon>
    </lineage>
</organism>
<evidence type="ECO:0000313" key="3">
    <source>
        <dbReference type="EMBL" id="GGE24336.1"/>
    </source>
</evidence>
<dbReference type="EMBL" id="BMGM01000001">
    <property type="protein sequence ID" value="GGE24336.1"/>
    <property type="molecule type" value="Genomic_DNA"/>
</dbReference>
<dbReference type="InterPro" id="IPR011856">
    <property type="entry name" value="tRNA_endonuc-like_dom_sf"/>
</dbReference>
<dbReference type="InterPro" id="IPR053148">
    <property type="entry name" value="PD-DEXK-like_domain"/>
</dbReference>